<dbReference type="PANTHER" id="PTHR33240">
    <property type="entry name" value="OS08G0508500 PROTEIN"/>
    <property type="match status" value="1"/>
</dbReference>
<dbReference type="PANTHER" id="PTHR33240:SF8">
    <property type="entry name" value="OS03G0439900 PROTEIN"/>
    <property type="match status" value="1"/>
</dbReference>
<gene>
    <name evidence="2" type="primary">LOC107829270</name>
</gene>
<dbReference type="OrthoDB" id="2919534at2759"/>
<proteinExistence type="predicted"/>
<dbReference type="SUPFAM" id="SSF56672">
    <property type="entry name" value="DNA/RNA polymerases"/>
    <property type="match status" value="1"/>
</dbReference>
<feature type="compositionally biased region" description="Polar residues" evidence="1">
    <location>
        <begin position="213"/>
        <end position="224"/>
    </location>
</feature>
<name>A0A1S4DG44_TOBAC</name>
<dbReference type="KEGG" id="nta:107829270"/>
<dbReference type="PaxDb" id="4097-A0A1S4DG44"/>
<dbReference type="CDD" id="cd00303">
    <property type="entry name" value="retropepsin_like"/>
    <property type="match status" value="1"/>
</dbReference>
<dbReference type="RefSeq" id="XP_016512229.1">
    <property type="nucleotide sequence ID" value="XM_016656743.1"/>
</dbReference>
<dbReference type="AlphaFoldDB" id="A0A1S4DG44"/>
<feature type="region of interest" description="Disordered" evidence="1">
    <location>
        <begin position="117"/>
        <end position="224"/>
    </location>
</feature>
<dbReference type="InterPro" id="IPR021109">
    <property type="entry name" value="Peptidase_aspartic_dom_sf"/>
</dbReference>
<feature type="compositionally biased region" description="Basic and acidic residues" evidence="1">
    <location>
        <begin position="117"/>
        <end position="139"/>
    </location>
</feature>
<reference evidence="2" key="1">
    <citation type="submission" date="2025-08" db="UniProtKB">
        <authorList>
            <consortium name="RefSeq"/>
        </authorList>
    </citation>
    <scope>IDENTIFICATION</scope>
</reference>
<feature type="compositionally biased region" description="Basic and acidic residues" evidence="1">
    <location>
        <begin position="177"/>
        <end position="205"/>
    </location>
</feature>
<sequence length="545" mass="61620">MADKFVTAYARAKKAEERVNAIFAIKQSPVEGLRDFLSRFNCVKMTLPNVLEGIAVAVFQNGLSRNGSRATRKSKLTHEIPPISWDEIHNAYCAEVRADEDGLNGPTQWLTSVQMESRKDRINDNRRDHAGPPPNRERNNLYPGEARPKSEVAAKDEVRPKRQKVKCPLRIPPGTRSQDRGLHHFKARGREHTPQRAFERFDERPRKGKLCSKTRTTSGSAEATLPSRSIQMIIEGGDDASFINVKFTTTHKLKRSITHEWYDDLEESIIFDESDTHSLTFPHYDALVITLRISDTGIKRIMVDDGSGACIIHPRVVAQIRLEDRIVPRCITLTGFNNAFERTSGEITLLVLAGGITLETTFHIMDQDTVYNAIIGRPWIHLMRAIPSSLYQVVKFLTPWGVFNICGGDEGKDVIKDPKVVDATGSTVEDLDLVQLDQNDHSKKAYIGHKLQEPSKFHQFLANNADLFAFSHAEMSDIPNEIATHKLNANPFYPPLWQVRRKFNAAINDVVREEVEKLLENGSIIKSKYPQWVANVVMVKKKNGK</sequence>
<protein>
    <submittedName>
        <fullName evidence="2">Uncharacterized protein</fullName>
    </submittedName>
</protein>
<accession>A0A1S4DG44</accession>
<feature type="compositionally biased region" description="Basic and acidic residues" evidence="1">
    <location>
        <begin position="146"/>
        <end position="160"/>
    </location>
</feature>
<evidence type="ECO:0000313" key="2">
    <source>
        <dbReference type="RefSeq" id="XP_016512229.1"/>
    </source>
</evidence>
<organism evidence="2">
    <name type="scientific">Nicotiana tabacum</name>
    <name type="common">Common tobacco</name>
    <dbReference type="NCBI Taxonomy" id="4097"/>
    <lineage>
        <taxon>Eukaryota</taxon>
        <taxon>Viridiplantae</taxon>
        <taxon>Streptophyta</taxon>
        <taxon>Embryophyta</taxon>
        <taxon>Tracheophyta</taxon>
        <taxon>Spermatophyta</taxon>
        <taxon>Magnoliopsida</taxon>
        <taxon>eudicotyledons</taxon>
        <taxon>Gunneridae</taxon>
        <taxon>Pentapetalae</taxon>
        <taxon>asterids</taxon>
        <taxon>lamiids</taxon>
        <taxon>Solanales</taxon>
        <taxon>Solanaceae</taxon>
        <taxon>Nicotianoideae</taxon>
        <taxon>Nicotianeae</taxon>
        <taxon>Nicotiana</taxon>
    </lineage>
</organism>
<dbReference type="Gene3D" id="3.10.10.10">
    <property type="entry name" value="HIV Type 1 Reverse Transcriptase, subunit A, domain 1"/>
    <property type="match status" value="1"/>
</dbReference>
<dbReference type="Gene3D" id="2.40.70.10">
    <property type="entry name" value="Acid Proteases"/>
    <property type="match status" value="1"/>
</dbReference>
<dbReference type="InterPro" id="IPR043502">
    <property type="entry name" value="DNA/RNA_pol_sf"/>
</dbReference>
<evidence type="ECO:0000256" key="1">
    <source>
        <dbReference type="SAM" id="MobiDB-lite"/>
    </source>
</evidence>